<keyword evidence="2" id="KW-0560">Oxidoreductase</keyword>
<sequence>MYQLLASYLQKSPEIVFEWSDPNSEAKGWLVINSLKGGAAGGGTRMRKGLTKDEVVSLAKVMEVKFSVCGPAIGGAKSGISFDPQDPRKNEVLRRWFEAISPILKSYYGTGGDLNVDEVKDVFPITESLGIIHPQEGVLSGHFKYDYNKKQIILNQLDLGCKMPVKSDQFSPDHGEEKFNVADMITGYGVAESVKHYYHIVKEEDLKGKTVLIQGWGNVASAAGFYLSKLGAKIVAITDRNGGVFNREGFSFEEVRNLFLSKNGNELQSDHIIDHEEVQRKVWNYGAEIFIPAAASRIVSIENIKSLIASGTKLISCGANVPFIEDQIIFGDCSQYADEHIGLIPDFIANCGMARAFNFLMQPNQELSEEYIFQDVSNTIYNAMRLIEGNAKSPNRITARALQEFIQ</sequence>
<protein>
    <submittedName>
        <fullName evidence="4">Glu/Leu/Phe/Val dehydrogenase</fullName>
    </submittedName>
</protein>
<comment type="similarity">
    <text evidence="1">Belongs to the Glu/Leu/Phe/Val dehydrogenases family.</text>
</comment>
<dbReference type="PANTHER" id="PTHR11606:SF13">
    <property type="entry name" value="GLUTAMATE DEHYDROGENASE 1, MITOCHONDRIAL"/>
    <property type="match status" value="1"/>
</dbReference>
<dbReference type="InterPro" id="IPR006097">
    <property type="entry name" value="Glu/Leu/Phe/Val/Trp_DH_dimer"/>
</dbReference>
<evidence type="ECO:0000313" key="4">
    <source>
        <dbReference type="EMBL" id="MBK9719709.1"/>
    </source>
</evidence>
<dbReference type="GO" id="GO:0004352">
    <property type="term" value="F:glutamate dehydrogenase (NAD+) activity"/>
    <property type="evidence" value="ECO:0007669"/>
    <property type="project" value="TreeGrafter"/>
</dbReference>
<dbReference type="InterPro" id="IPR006096">
    <property type="entry name" value="Glu/Leu/Phe/Val/Trp_DH_C"/>
</dbReference>
<dbReference type="GO" id="GO:0006538">
    <property type="term" value="P:L-glutamate catabolic process"/>
    <property type="evidence" value="ECO:0007669"/>
    <property type="project" value="TreeGrafter"/>
</dbReference>
<dbReference type="AlphaFoldDB" id="A0A9D7XF11"/>
<name>A0A9D7XF11_9BACT</name>
<dbReference type="InterPro" id="IPR046346">
    <property type="entry name" value="Aminoacid_DH-like_N_sf"/>
</dbReference>
<dbReference type="Pfam" id="PF02812">
    <property type="entry name" value="ELFV_dehydrog_N"/>
    <property type="match status" value="1"/>
</dbReference>
<evidence type="ECO:0000259" key="3">
    <source>
        <dbReference type="SMART" id="SM00839"/>
    </source>
</evidence>
<dbReference type="SUPFAM" id="SSF53223">
    <property type="entry name" value="Aminoacid dehydrogenase-like, N-terminal domain"/>
    <property type="match status" value="1"/>
</dbReference>
<dbReference type="Proteomes" id="UP000808349">
    <property type="component" value="Unassembled WGS sequence"/>
</dbReference>
<accession>A0A9D7XF11</accession>
<dbReference type="SMART" id="SM00839">
    <property type="entry name" value="ELFV_dehydrog"/>
    <property type="match status" value="1"/>
</dbReference>
<reference evidence="4 5" key="1">
    <citation type="submission" date="2020-10" db="EMBL/GenBank/DDBJ databases">
        <title>Connecting structure to function with the recovery of over 1000 high-quality activated sludge metagenome-assembled genomes encoding full-length rRNA genes using long-read sequencing.</title>
        <authorList>
            <person name="Singleton C.M."/>
            <person name="Petriglieri F."/>
            <person name="Kristensen J.M."/>
            <person name="Kirkegaard R.H."/>
            <person name="Michaelsen T.Y."/>
            <person name="Andersen M.H."/>
            <person name="Karst S.M."/>
            <person name="Dueholm M.S."/>
            <person name="Nielsen P.H."/>
            <person name="Albertsen M."/>
        </authorList>
    </citation>
    <scope>NUCLEOTIDE SEQUENCE [LARGE SCALE GENOMIC DNA]</scope>
    <source>
        <strain evidence="4">Ribe_18-Q3-R11-54_BAT3C.373</strain>
    </source>
</reference>
<organism evidence="4 5">
    <name type="scientific">Candidatus Defluviibacterium haderslevense</name>
    <dbReference type="NCBI Taxonomy" id="2981993"/>
    <lineage>
        <taxon>Bacteria</taxon>
        <taxon>Pseudomonadati</taxon>
        <taxon>Bacteroidota</taxon>
        <taxon>Saprospiria</taxon>
        <taxon>Saprospirales</taxon>
        <taxon>Saprospiraceae</taxon>
        <taxon>Candidatus Defluviibacterium</taxon>
    </lineage>
</organism>
<comment type="caution">
    <text evidence="4">The sequence shown here is derived from an EMBL/GenBank/DDBJ whole genome shotgun (WGS) entry which is preliminary data.</text>
</comment>
<evidence type="ECO:0000256" key="2">
    <source>
        <dbReference type="ARBA" id="ARBA00023002"/>
    </source>
</evidence>
<evidence type="ECO:0000256" key="1">
    <source>
        <dbReference type="ARBA" id="ARBA00006382"/>
    </source>
</evidence>
<feature type="domain" description="Glutamate/phenylalanine/leucine/valine/L-tryptophan dehydrogenase C-terminal" evidence="3">
    <location>
        <begin position="182"/>
        <end position="404"/>
    </location>
</feature>
<dbReference type="EMBL" id="JADKFW010000021">
    <property type="protein sequence ID" value="MBK9719709.1"/>
    <property type="molecule type" value="Genomic_DNA"/>
</dbReference>
<dbReference type="Gene3D" id="3.40.50.10860">
    <property type="entry name" value="Leucine Dehydrogenase, chain A, domain 1"/>
    <property type="match status" value="1"/>
</dbReference>
<dbReference type="PANTHER" id="PTHR11606">
    <property type="entry name" value="GLUTAMATE DEHYDROGENASE"/>
    <property type="match status" value="1"/>
</dbReference>
<proteinExistence type="inferred from homology"/>
<evidence type="ECO:0000313" key="5">
    <source>
        <dbReference type="Proteomes" id="UP000808349"/>
    </source>
</evidence>
<gene>
    <name evidence="4" type="ORF">IPO85_19765</name>
</gene>
<dbReference type="SUPFAM" id="SSF51735">
    <property type="entry name" value="NAD(P)-binding Rossmann-fold domains"/>
    <property type="match status" value="1"/>
</dbReference>
<dbReference type="InterPro" id="IPR036291">
    <property type="entry name" value="NAD(P)-bd_dom_sf"/>
</dbReference>
<dbReference type="Gene3D" id="3.40.50.720">
    <property type="entry name" value="NAD(P)-binding Rossmann-like Domain"/>
    <property type="match status" value="1"/>
</dbReference>
<dbReference type="Pfam" id="PF00208">
    <property type="entry name" value="ELFV_dehydrog"/>
    <property type="match status" value="1"/>
</dbReference>